<organism evidence="1">
    <name type="scientific">Aspergillus flavus</name>
    <dbReference type="NCBI Taxonomy" id="5059"/>
    <lineage>
        <taxon>Eukaryota</taxon>
        <taxon>Fungi</taxon>
        <taxon>Dikarya</taxon>
        <taxon>Ascomycota</taxon>
        <taxon>Pezizomycotina</taxon>
        <taxon>Eurotiomycetes</taxon>
        <taxon>Eurotiomycetidae</taxon>
        <taxon>Eurotiales</taxon>
        <taxon>Aspergillaceae</taxon>
        <taxon>Aspergillus</taxon>
        <taxon>Aspergillus subgen. Circumdati</taxon>
    </lineage>
</organism>
<reference evidence="1" key="1">
    <citation type="submission" date="2019-04" db="EMBL/GenBank/DDBJ databases">
        <title>Friends and foes A comparative genomics study of 23 Aspergillus species from section Flavi.</title>
        <authorList>
            <consortium name="DOE Joint Genome Institute"/>
            <person name="Kjaerbolling I."/>
            <person name="Vesth T."/>
            <person name="Frisvad J.C."/>
            <person name="Nybo J.L."/>
            <person name="Theobald S."/>
            <person name="Kildgaard S."/>
            <person name="Isbrandt T."/>
            <person name="Kuo A."/>
            <person name="Sato A."/>
            <person name="Lyhne E.K."/>
            <person name="Kogle M.E."/>
            <person name="Wiebenga A."/>
            <person name="Kun R.S."/>
            <person name="Lubbers R.J."/>
            <person name="Makela M.R."/>
            <person name="Barry K."/>
            <person name="Chovatia M."/>
            <person name="Clum A."/>
            <person name="Daum C."/>
            <person name="Haridas S."/>
            <person name="He G."/>
            <person name="LaButti K."/>
            <person name="Lipzen A."/>
            <person name="Mondo S."/>
            <person name="Riley R."/>
            <person name="Salamov A."/>
            <person name="Simmons B.A."/>
            <person name="Magnuson J.K."/>
            <person name="Henrissat B."/>
            <person name="Mortensen U.H."/>
            <person name="Larsen T.O."/>
            <person name="Devries R.P."/>
            <person name="Grigoriev I.V."/>
            <person name="Machida M."/>
            <person name="Baker S.E."/>
            <person name="Andersen M.R."/>
        </authorList>
    </citation>
    <scope>NUCLEOTIDE SEQUENCE [LARGE SCALE GENOMIC DNA]</scope>
    <source>
        <strain evidence="1">CBS 121.62</strain>
    </source>
</reference>
<protein>
    <submittedName>
        <fullName evidence="1">Uncharacterized protein</fullName>
    </submittedName>
</protein>
<name>A0A5N6GDG5_ASPFL</name>
<evidence type="ECO:0000313" key="1">
    <source>
        <dbReference type="EMBL" id="KAB8240436.1"/>
    </source>
</evidence>
<dbReference type="AlphaFoldDB" id="A0A5N6GDG5"/>
<dbReference type="Proteomes" id="UP000325434">
    <property type="component" value="Unassembled WGS sequence"/>
</dbReference>
<proteinExistence type="predicted"/>
<gene>
    <name evidence="1" type="ORF">BDV35DRAFT_373591</name>
</gene>
<dbReference type="EMBL" id="ML734741">
    <property type="protein sequence ID" value="KAB8240436.1"/>
    <property type="molecule type" value="Genomic_DNA"/>
</dbReference>
<accession>A0A5N6GDG5</accession>
<sequence length="55" mass="6382">MLSSERHPISGMELRTTSGVLVEDFQGKGTWLRPWTAFHMAIESNQHHFRCPQRS</sequence>